<name>A0A1H3AJP3_9RHOB</name>
<evidence type="ECO:0000256" key="3">
    <source>
        <dbReference type="ARBA" id="ARBA00022694"/>
    </source>
</evidence>
<comment type="similarity">
    <text evidence="8">Belongs to the tRNA nucleotidyltransferase/poly(A) polymerase family.</text>
</comment>
<dbReference type="GO" id="GO:0000049">
    <property type="term" value="F:tRNA binding"/>
    <property type="evidence" value="ECO:0007669"/>
    <property type="project" value="TreeGrafter"/>
</dbReference>
<feature type="domain" description="tRNA nucleotidyltransferase/poly(A) polymerase RNA and SrmB- binding" evidence="10">
    <location>
        <begin position="190"/>
        <end position="246"/>
    </location>
</feature>
<dbReference type="PANTHER" id="PTHR46173">
    <property type="entry name" value="CCA TRNA NUCLEOTIDYLTRANSFERASE 1, MITOCHONDRIAL"/>
    <property type="match status" value="1"/>
</dbReference>
<keyword evidence="8" id="KW-0694">RNA-binding</keyword>
<dbReference type="STRING" id="60137.SAMN04488041_105372"/>
<keyword evidence="6" id="KW-0547">Nucleotide-binding</keyword>
<dbReference type="InterPro" id="IPR032828">
    <property type="entry name" value="PolyA_RNA-bd"/>
</dbReference>
<keyword evidence="3" id="KW-0819">tRNA processing</keyword>
<dbReference type="Gene3D" id="3.30.460.10">
    <property type="entry name" value="Beta Polymerase, domain 2"/>
    <property type="match status" value="1"/>
</dbReference>
<evidence type="ECO:0000256" key="6">
    <source>
        <dbReference type="ARBA" id="ARBA00022741"/>
    </source>
</evidence>
<evidence type="ECO:0000313" key="11">
    <source>
        <dbReference type="EMBL" id="SDX29896.1"/>
    </source>
</evidence>
<evidence type="ECO:0000256" key="2">
    <source>
        <dbReference type="ARBA" id="ARBA00022679"/>
    </source>
</evidence>
<keyword evidence="7" id="KW-0460">Magnesium</keyword>
<comment type="cofactor">
    <cofactor evidence="1">
        <name>Mg(2+)</name>
        <dbReference type="ChEBI" id="CHEBI:18420"/>
    </cofactor>
</comment>
<sequence length="394" mass="42483">MDRTYDVTLPASTRWLSDPDAQAVCDAVTDGGHAIYFVGGCVRNALLGVADSDVDMSTNALPERVMALAARAGLKAVPTGVEHGTVTVVSGGKGFEVTTFRRDVETDGRRAVVAFSDSILDDALRRDFTMNALYADAQGRVIDPLEGLVDLRARRVRFIEDAAQRIREDYLRILRYFRFCAWYADPVEGFDPEALAAIAAHTDGLESLSAERIGAELTKLLTAPDPAPAVAAMRQTGVLGTILPGSDDRWLGMVVHFEQLLQMSVDWRTRLAALGGEDIDQRLRLSKADAKHLHRLKEAAYGAETVAAIAHIDGGDMARAVVVLRACLSETPPDAAVLDRIAQAEAAVFPVQAADLMPEYTGPALGRRLAALRALWIASGFAATRDSLLDTPES</sequence>
<reference evidence="12" key="1">
    <citation type="submission" date="2016-10" db="EMBL/GenBank/DDBJ databases">
        <authorList>
            <person name="Varghese N."/>
            <person name="Submissions S."/>
        </authorList>
    </citation>
    <scope>NUCLEOTIDE SEQUENCE [LARGE SCALE GENOMIC DNA]</scope>
    <source>
        <strain evidence="12">DSM 10014</strain>
    </source>
</reference>
<dbReference type="Proteomes" id="UP000183076">
    <property type="component" value="Unassembled WGS sequence"/>
</dbReference>
<dbReference type="GeneID" id="94020558"/>
<evidence type="ECO:0000259" key="10">
    <source>
        <dbReference type="Pfam" id="PF12627"/>
    </source>
</evidence>
<proteinExistence type="inferred from homology"/>
<dbReference type="InterPro" id="IPR002646">
    <property type="entry name" value="PolA_pol_head_dom"/>
</dbReference>
<dbReference type="GO" id="GO:0046872">
    <property type="term" value="F:metal ion binding"/>
    <property type="evidence" value="ECO:0007669"/>
    <property type="project" value="UniProtKB-KW"/>
</dbReference>
<dbReference type="Pfam" id="PF12627">
    <property type="entry name" value="PolyA_pol_RNAbd"/>
    <property type="match status" value="1"/>
</dbReference>
<evidence type="ECO:0000256" key="1">
    <source>
        <dbReference type="ARBA" id="ARBA00001946"/>
    </source>
</evidence>
<organism evidence="11 12">
    <name type="scientific">Sulfitobacter pontiacus</name>
    <dbReference type="NCBI Taxonomy" id="60137"/>
    <lineage>
        <taxon>Bacteria</taxon>
        <taxon>Pseudomonadati</taxon>
        <taxon>Pseudomonadota</taxon>
        <taxon>Alphaproteobacteria</taxon>
        <taxon>Rhodobacterales</taxon>
        <taxon>Roseobacteraceae</taxon>
        <taxon>Sulfitobacter</taxon>
    </lineage>
</organism>
<dbReference type="AlphaFoldDB" id="A0A1H3AJP3"/>
<dbReference type="Pfam" id="PF01743">
    <property type="entry name" value="PolyA_pol"/>
    <property type="match status" value="1"/>
</dbReference>
<dbReference type="SUPFAM" id="SSF81301">
    <property type="entry name" value="Nucleotidyltransferase"/>
    <property type="match status" value="1"/>
</dbReference>
<evidence type="ECO:0000259" key="9">
    <source>
        <dbReference type="Pfam" id="PF01743"/>
    </source>
</evidence>
<evidence type="ECO:0000256" key="4">
    <source>
        <dbReference type="ARBA" id="ARBA00022695"/>
    </source>
</evidence>
<evidence type="ECO:0000256" key="8">
    <source>
        <dbReference type="RuleBase" id="RU003953"/>
    </source>
</evidence>
<dbReference type="Gene3D" id="1.10.3090.10">
    <property type="entry name" value="cca-adding enzyme, domain 2"/>
    <property type="match status" value="1"/>
</dbReference>
<gene>
    <name evidence="11" type="ORF">SAMN04488041_105372</name>
</gene>
<dbReference type="RefSeq" id="WP_074636685.1">
    <property type="nucleotide sequence ID" value="NZ_CP160849.1"/>
</dbReference>
<dbReference type="PANTHER" id="PTHR46173:SF1">
    <property type="entry name" value="CCA TRNA NUCLEOTIDYLTRANSFERASE 1, MITOCHONDRIAL"/>
    <property type="match status" value="1"/>
</dbReference>
<evidence type="ECO:0000256" key="7">
    <source>
        <dbReference type="ARBA" id="ARBA00022842"/>
    </source>
</evidence>
<dbReference type="EMBL" id="FNNB01000005">
    <property type="protein sequence ID" value="SDX29896.1"/>
    <property type="molecule type" value="Genomic_DNA"/>
</dbReference>
<evidence type="ECO:0000313" key="12">
    <source>
        <dbReference type="Proteomes" id="UP000183076"/>
    </source>
</evidence>
<dbReference type="GO" id="GO:0008033">
    <property type="term" value="P:tRNA processing"/>
    <property type="evidence" value="ECO:0007669"/>
    <property type="project" value="UniProtKB-KW"/>
</dbReference>
<dbReference type="GO" id="GO:0016779">
    <property type="term" value="F:nucleotidyltransferase activity"/>
    <property type="evidence" value="ECO:0007669"/>
    <property type="project" value="UniProtKB-KW"/>
</dbReference>
<keyword evidence="2 8" id="KW-0808">Transferase</keyword>
<dbReference type="GO" id="GO:0000166">
    <property type="term" value="F:nucleotide binding"/>
    <property type="evidence" value="ECO:0007669"/>
    <property type="project" value="UniProtKB-KW"/>
</dbReference>
<protein>
    <submittedName>
        <fullName evidence="11">Poly(A) polymerase</fullName>
    </submittedName>
</protein>
<dbReference type="SUPFAM" id="SSF81891">
    <property type="entry name" value="Poly A polymerase C-terminal region-like"/>
    <property type="match status" value="1"/>
</dbReference>
<accession>A0A1H3AJP3</accession>
<keyword evidence="4" id="KW-0548">Nucleotidyltransferase</keyword>
<dbReference type="InterPro" id="IPR043519">
    <property type="entry name" value="NT_sf"/>
</dbReference>
<dbReference type="CDD" id="cd05398">
    <property type="entry name" value="NT_ClassII-CCAase"/>
    <property type="match status" value="1"/>
</dbReference>
<keyword evidence="5" id="KW-0479">Metal-binding</keyword>
<evidence type="ECO:0000256" key="5">
    <source>
        <dbReference type="ARBA" id="ARBA00022723"/>
    </source>
</evidence>
<feature type="domain" description="Poly A polymerase head" evidence="9">
    <location>
        <begin position="35"/>
        <end position="157"/>
    </location>
</feature>
<dbReference type="InterPro" id="IPR050264">
    <property type="entry name" value="Bact_CCA-adding_enz_type3_sf"/>
</dbReference>